<evidence type="ECO:0000313" key="5">
    <source>
        <dbReference type="EMBL" id="GEO16703.1"/>
    </source>
</evidence>
<keyword evidence="3 5" id="KW-0067">ATP-binding</keyword>
<dbReference type="GO" id="GO:0015192">
    <property type="term" value="F:L-phenylalanine transmembrane transporter activity"/>
    <property type="evidence" value="ECO:0007669"/>
    <property type="project" value="TreeGrafter"/>
</dbReference>
<evidence type="ECO:0000313" key="6">
    <source>
        <dbReference type="Proteomes" id="UP000321085"/>
    </source>
</evidence>
<dbReference type="GO" id="GO:0005886">
    <property type="term" value="C:plasma membrane"/>
    <property type="evidence" value="ECO:0007669"/>
    <property type="project" value="TreeGrafter"/>
</dbReference>
<dbReference type="PANTHER" id="PTHR45772">
    <property type="entry name" value="CONSERVED COMPONENT OF ABC TRANSPORTER FOR NATURAL AMINO ACIDS-RELATED"/>
    <property type="match status" value="1"/>
</dbReference>
<keyword evidence="1" id="KW-0813">Transport</keyword>
<dbReference type="InterPro" id="IPR003593">
    <property type="entry name" value="AAA+_ATPase"/>
</dbReference>
<dbReference type="Gene3D" id="3.40.50.300">
    <property type="entry name" value="P-loop containing nucleotide triphosphate hydrolases"/>
    <property type="match status" value="1"/>
</dbReference>
<dbReference type="SUPFAM" id="SSF52540">
    <property type="entry name" value="P-loop containing nucleoside triphosphate hydrolases"/>
    <property type="match status" value="1"/>
</dbReference>
<evidence type="ECO:0000256" key="1">
    <source>
        <dbReference type="ARBA" id="ARBA00022448"/>
    </source>
</evidence>
<keyword evidence="2" id="KW-0547">Nucleotide-binding</keyword>
<dbReference type="PROSITE" id="PS50893">
    <property type="entry name" value="ABC_TRANSPORTER_2"/>
    <property type="match status" value="1"/>
</dbReference>
<gene>
    <name evidence="5" type="primary">livG_3</name>
    <name evidence="5" type="ORF">MAE02_43990</name>
</gene>
<dbReference type="GO" id="GO:1903805">
    <property type="term" value="P:L-valine import across plasma membrane"/>
    <property type="evidence" value="ECO:0007669"/>
    <property type="project" value="TreeGrafter"/>
</dbReference>
<sequence length="255" mass="26957">MSSGITVSSLTVRFGGVTALSEVSLKVSPGEIVGVIGPNGSGKSTLFNAVSGIVQPSSGAILIDGADVVGVAPDRLVRQGLARTFQTPRIDPALPVKTAVLCGFHTMMRQSILEAMLHLPRQTREETQMKASCDALLERLGLTAVREVPLGELPMGQVRLVDVARAMASKPRYLLLDEPAAGLSLPEQRRLAAAIRLLAADGVGVLLVEHNFGLVGELCRHVTVLERGKVLVEGDIATVRGDPEFLRSYLGSHAA</sequence>
<organism evidence="5 6">
    <name type="scientific">Microvirga aerophila</name>
    <dbReference type="NCBI Taxonomy" id="670291"/>
    <lineage>
        <taxon>Bacteria</taxon>
        <taxon>Pseudomonadati</taxon>
        <taxon>Pseudomonadota</taxon>
        <taxon>Alphaproteobacteria</taxon>
        <taxon>Hyphomicrobiales</taxon>
        <taxon>Methylobacteriaceae</taxon>
        <taxon>Microvirga</taxon>
    </lineage>
</organism>
<dbReference type="GO" id="GO:1903806">
    <property type="term" value="P:L-isoleucine import across plasma membrane"/>
    <property type="evidence" value="ECO:0007669"/>
    <property type="project" value="TreeGrafter"/>
</dbReference>
<dbReference type="GO" id="GO:0015188">
    <property type="term" value="F:L-isoleucine transmembrane transporter activity"/>
    <property type="evidence" value="ECO:0007669"/>
    <property type="project" value="TreeGrafter"/>
</dbReference>
<dbReference type="PANTHER" id="PTHR45772:SF7">
    <property type="entry name" value="AMINO ACID ABC TRANSPORTER ATP-BINDING PROTEIN"/>
    <property type="match status" value="1"/>
</dbReference>
<dbReference type="EMBL" id="BJYU01000072">
    <property type="protein sequence ID" value="GEO16703.1"/>
    <property type="molecule type" value="Genomic_DNA"/>
</dbReference>
<dbReference type="GO" id="GO:0016887">
    <property type="term" value="F:ATP hydrolysis activity"/>
    <property type="evidence" value="ECO:0007669"/>
    <property type="project" value="InterPro"/>
</dbReference>
<dbReference type="Proteomes" id="UP000321085">
    <property type="component" value="Unassembled WGS sequence"/>
</dbReference>
<dbReference type="AlphaFoldDB" id="A0A512BXN4"/>
<dbReference type="SMART" id="SM00382">
    <property type="entry name" value="AAA"/>
    <property type="match status" value="1"/>
</dbReference>
<comment type="caution">
    <text evidence="5">The sequence shown here is derived from an EMBL/GenBank/DDBJ whole genome shotgun (WGS) entry which is preliminary data.</text>
</comment>
<feature type="domain" description="ABC transporter" evidence="4">
    <location>
        <begin position="5"/>
        <end position="252"/>
    </location>
</feature>
<evidence type="ECO:0000259" key="4">
    <source>
        <dbReference type="PROSITE" id="PS50893"/>
    </source>
</evidence>
<evidence type="ECO:0000256" key="2">
    <source>
        <dbReference type="ARBA" id="ARBA00022741"/>
    </source>
</evidence>
<name>A0A512BXN4_9HYPH</name>
<dbReference type="Pfam" id="PF00005">
    <property type="entry name" value="ABC_tran"/>
    <property type="match status" value="1"/>
</dbReference>
<dbReference type="InterPro" id="IPR003439">
    <property type="entry name" value="ABC_transporter-like_ATP-bd"/>
</dbReference>
<dbReference type="GO" id="GO:0042941">
    <property type="term" value="P:D-alanine transmembrane transport"/>
    <property type="evidence" value="ECO:0007669"/>
    <property type="project" value="TreeGrafter"/>
</dbReference>
<dbReference type="GO" id="GO:0005304">
    <property type="term" value="F:L-valine transmembrane transporter activity"/>
    <property type="evidence" value="ECO:0007669"/>
    <property type="project" value="TreeGrafter"/>
</dbReference>
<dbReference type="InterPro" id="IPR027417">
    <property type="entry name" value="P-loop_NTPase"/>
</dbReference>
<proteinExistence type="predicted"/>
<protein>
    <submittedName>
        <fullName evidence="5">ABC transporter ATP-binding protein</fullName>
    </submittedName>
</protein>
<dbReference type="GO" id="GO:0015808">
    <property type="term" value="P:L-alanine transport"/>
    <property type="evidence" value="ECO:0007669"/>
    <property type="project" value="TreeGrafter"/>
</dbReference>
<dbReference type="GO" id="GO:0005524">
    <property type="term" value="F:ATP binding"/>
    <property type="evidence" value="ECO:0007669"/>
    <property type="project" value="UniProtKB-KW"/>
</dbReference>
<keyword evidence="6" id="KW-1185">Reference proteome</keyword>
<dbReference type="RefSeq" id="WP_147022060.1">
    <property type="nucleotide sequence ID" value="NZ_BJYU01000072.1"/>
</dbReference>
<dbReference type="InterPro" id="IPR051120">
    <property type="entry name" value="ABC_AA/LPS_Transport"/>
</dbReference>
<evidence type="ECO:0000256" key="3">
    <source>
        <dbReference type="ARBA" id="ARBA00022840"/>
    </source>
</evidence>
<reference evidence="5 6" key="1">
    <citation type="submission" date="2019-07" db="EMBL/GenBank/DDBJ databases">
        <title>Whole genome shotgun sequence of Microvirga aerophila NBRC 106136.</title>
        <authorList>
            <person name="Hosoyama A."/>
            <person name="Uohara A."/>
            <person name="Ohji S."/>
            <person name="Ichikawa N."/>
        </authorList>
    </citation>
    <scope>NUCLEOTIDE SEQUENCE [LARGE SCALE GENOMIC DNA]</scope>
    <source>
        <strain evidence="5 6">NBRC 106136</strain>
    </source>
</reference>
<accession>A0A512BXN4</accession>